<evidence type="ECO:0000256" key="7">
    <source>
        <dbReference type="ARBA" id="ARBA00047851"/>
    </source>
</evidence>
<evidence type="ECO:0000256" key="3">
    <source>
        <dbReference type="ARBA" id="ARBA00022723"/>
    </source>
</evidence>
<keyword evidence="4 9" id="KW-0460">Magnesium</keyword>
<dbReference type="FunFam" id="3.20.20.70:FF:000096">
    <property type="entry name" value="Thiamine-phosphate synthase"/>
    <property type="match status" value="1"/>
</dbReference>
<dbReference type="NCBIfam" id="TIGR00693">
    <property type="entry name" value="thiE"/>
    <property type="match status" value="1"/>
</dbReference>
<sequence length="223" mass="24180">MVTRRGLSGLLEADIYGITAEEYSLGRTNIEVVAGMIDAGIRVIQYREKDKKDREKYLECLKIREMTGEAGVTFIVDDDVDLALLVGADGVHLGQDDLPPEEVRKLVGDGMIIGLSTHSPAQARAAESCGAVDYIGVGPIFPTRTKKDVCDPVGLEYLDFVVRNIGLPFVAIGGIKEHNIAEVARRGARCIAMVTEIVGAPDIKAKVESLRRAMKAITRNQEG</sequence>
<evidence type="ECO:0000259" key="12">
    <source>
        <dbReference type="Pfam" id="PF02581"/>
    </source>
</evidence>
<dbReference type="SUPFAM" id="SSF51391">
    <property type="entry name" value="Thiamin phosphate synthase"/>
    <property type="match status" value="1"/>
</dbReference>
<comment type="cofactor">
    <cofactor evidence="9">
        <name>Mg(2+)</name>
        <dbReference type="ChEBI" id="CHEBI:18420"/>
    </cofactor>
    <text evidence="9">Binds 1 Mg(2+) ion per subunit.</text>
</comment>
<dbReference type="UniPathway" id="UPA00060">
    <property type="reaction ID" value="UER00141"/>
</dbReference>
<evidence type="ECO:0000256" key="1">
    <source>
        <dbReference type="ARBA" id="ARBA00005165"/>
    </source>
</evidence>
<comment type="catalytic activity">
    <reaction evidence="6 9 10">
        <text>4-methyl-5-(2-phosphooxyethyl)-thiazole + 4-amino-2-methyl-5-(diphosphooxymethyl)pyrimidine + H(+) = thiamine phosphate + diphosphate</text>
        <dbReference type="Rhea" id="RHEA:22328"/>
        <dbReference type="ChEBI" id="CHEBI:15378"/>
        <dbReference type="ChEBI" id="CHEBI:33019"/>
        <dbReference type="ChEBI" id="CHEBI:37575"/>
        <dbReference type="ChEBI" id="CHEBI:57841"/>
        <dbReference type="ChEBI" id="CHEBI:58296"/>
        <dbReference type="EC" id="2.5.1.3"/>
    </reaction>
</comment>
<dbReference type="PANTHER" id="PTHR20857:SF15">
    <property type="entry name" value="THIAMINE-PHOSPHATE SYNTHASE"/>
    <property type="match status" value="1"/>
</dbReference>
<evidence type="ECO:0000256" key="8">
    <source>
        <dbReference type="ARBA" id="ARBA00047883"/>
    </source>
</evidence>
<accession>A0A101FHA7</accession>
<feature type="binding site" evidence="9">
    <location>
        <begin position="143"/>
        <end position="145"/>
    </location>
    <ligand>
        <name>2-[(2R,5Z)-2-carboxy-4-methylthiazol-5(2H)-ylidene]ethyl phosphate</name>
        <dbReference type="ChEBI" id="CHEBI:62899"/>
    </ligand>
</feature>
<reference evidence="14" key="1">
    <citation type="journal article" date="2015" name="MBio">
        <title>Genome-Resolved Metagenomic Analysis Reveals Roles for Candidate Phyla and Other Microbial Community Members in Biogeochemical Transformations in Oil Reservoirs.</title>
        <authorList>
            <person name="Hu P."/>
            <person name="Tom L."/>
            <person name="Singh A."/>
            <person name="Thomas B.C."/>
            <person name="Baker B.J."/>
            <person name="Piceno Y.M."/>
            <person name="Andersen G.L."/>
            <person name="Banfield J.F."/>
        </authorList>
    </citation>
    <scope>NUCLEOTIDE SEQUENCE [LARGE SCALE GENOMIC DNA]</scope>
</reference>
<dbReference type="EMBL" id="LGFO01000016">
    <property type="protein sequence ID" value="KUK37040.1"/>
    <property type="molecule type" value="Genomic_DNA"/>
</dbReference>
<feature type="binding site" evidence="9">
    <location>
        <position position="77"/>
    </location>
    <ligand>
        <name>4-amino-2-methyl-5-(diphosphooxymethyl)pyrimidine</name>
        <dbReference type="ChEBI" id="CHEBI:57841"/>
    </ligand>
</feature>
<keyword evidence="5 9" id="KW-0784">Thiamine biosynthesis</keyword>
<keyword evidence="2 9" id="KW-0808">Transferase</keyword>
<dbReference type="GO" id="GO:0000287">
    <property type="term" value="F:magnesium ion binding"/>
    <property type="evidence" value="ECO:0007669"/>
    <property type="project" value="UniProtKB-UniRule"/>
</dbReference>
<organism evidence="13 14">
    <name type="scientific">Thermacetogenium phaeum</name>
    <dbReference type="NCBI Taxonomy" id="85874"/>
    <lineage>
        <taxon>Bacteria</taxon>
        <taxon>Bacillati</taxon>
        <taxon>Bacillota</taxon>
        <taxon>Clostridia</taxon>
        <taxon>Thermoanaerobacterales</taxon>
        <taxon>Thermoanaerobacteraceae</taxon>
        <taxon>Thermacetogenium</taxon>
    </lineage>
</organism>
<dbReference type="InterPro" id="IPR036206">
    <property type="entry name" value="ThiamineP_synth_sf"/>
</dbReference>
<evidence type="ECO:0000256" key="2">
    <source>
        <dbReference type="ARBA" id="ARBA00022679"/>
    </source>
</evidence>
<dbReference type="EC" id="2.5.1.3" evidence="9"/>
<feature type="binding site" evidence="9">
    <location>
        <position position="174"/>
    </location>
    <ligand>
        <name>2-[(2R,5Z)-2-carboxy-4-methylthiazol-5(2H)-ylidene]ethyl phosphate</name>
        <dbReference type="ChEBI" id="CHEBI:62899"/>
    </ligand>
</feature>
<feature type="binding site" evidence="9">
    <location>
        <begin position="45"/>
        <end position="49"/>
    </location>
    <ligand>
        <name>4-amino-2-methyl-5-(diphosphooxymethyl)pyrimidine</name>
        <dbReference type="ChEBI" id="CHEBI:57841"/>
    </ligand>
</feature>
<dbReference type="HAMAP" id="MF_00097">
    <property type="entry name" value="TMP_synthase"/>
    <property type="match status" value="1"/>
</dbReference>
<comment type="catalytic activity">
    <reaction evidence="8 9 10">
        <text>2-[(2R,5Z)-2-carboxy-4-methylthiazol-5(2H)-ylidene]ethyl phosphate + 4-amino-2-methyl-5-(diphosphooxymethyl)pyrimidine + 2 H(+) = thiamine phosphate + CO2 + diphosphate</text>
        <dbReference type="Rhea" id="RHEA:47844"/>
        <dbReference type="ChEBI" id="CHEBI:15378"/>
        <dbReference type="ChEBI" id="CHEBI:16526"/>
        <dbReference type="ChEBI" id="CHEBI:33019"/>
        <dbReference type="ChEBI" id="CHEBI:37575"/>
        <dbReference type="ChEBI" id="CHEBI:57841"/>
        <dbReference type="ChEBI" id="CHEBI:62899"/>
        <dbReference type="EC" id="2.5.1.3"/>
    </reaction>
</comment>
<protein>
    <recommendedName>
        <fullName evidence="9">Thiamine-phosphate synthase</fullName>
        <shortName evidence="9">TP synthase</shortName>
        <shortName evidence="9">TPS</shortName>
        <ecNumber evidence="9">2.5.1.3</ecNumber>
    </recommendedName>
    <alternativeName>
        <fullName evidence="9">Thiamine-phosphate pyrophosphorylase</fullName>
        <shortName evidence="9">TMP pyrophosphorylase</shortName>
        <shortName evidence="9">TMP-PPase</shortName>
    </alternativeName>
</protein>
<evidence type="ECO:0000256" key="11">
    <source>
        <dbReference type="RuleBase" id="RU004253"/>
    </source>
</evidence>
<dbReference type="Pfam" id="PF02581">
    <property type="entry name" value="TMP-TENI"/>
    <property type="match status" value="1"/>
</dbReference>
<evidence type="ECO:0000256" key="9">
    <source>
        <dbReference type="HAMAP-Rule" id="MF_00097"/>
    </source>
</evidence>
<dbReference type="InterPro" id="IPR013785">
    <property type="entry name" value="Aldolase_TIM"/>
</dbReference>
<comment type="pathway">
    <text evidence="1 9 11">Cofactor biosynthesis; thiamine diphosphate biosynthesis; thiamine phosphate from 4-amino-2-methyl-5-diphosphomethylpyrimidine and 4-methyl-5-(2-phosphoethyl)-thiazole: step 1/1.</text>
</comment>
<dbReference type="AlphaFoldDB" id="A0A101FHA7"/>
<comment type="similarity">
    <text evidence="9 10">Belongs to the thiamine-phosphate synthase family.</text>
</comment>
<dbReference type="InterPro" id="IPR022998">
    <property type="entry name" value="ThiamineP_synth_TenI"/>
</dbReference>
<gene>
    <name evidence="9" type="primary">thiE</name>
    <name evidence="13" type="ORF">XD66_0256</name>
</gene>
<evidence type="ECO:0000256" key="10">
    <source>
        <dbReference type="RuleBase" id="RU003826"/>
    </source>
</evidence>
<dbReference type="OMA" id="VYETHCK"/>
<dbReference type="PANTHER" id="PTHR20857">
    <property type="entry name" value="THIAMINE-PHOSPHATE PYROPHOSPHORYLASE"/>
    <property type="match status" value="1"/>
</dbReference>
<evidence type="ECO:0000256" key="5">
    <source>
        <dbReference type="ARBA" id="ARBA00022977"/>
    </source>
</evidence>
<comment type="function">
    <text evidence="9">Condenses 4-methyl-5-(beta-hydroxyethyl)thiazole monophosphate (THZ-P) and 2-methyl-4-amino-5-hydroxymethyl pyrimidine pyrophosphate (HMP-PP) to form thiamine monophosphate (TMP).</text>
</comment>
<feature type="binding site" evidence="9">
    <location>
        <position position="97"/>
    </location>
    <ligand>
        <name>Mg(2+)</name>
        <dbReference type="ChEBI" id="CHEBI:18420"/>
    </ligand>
</feature>
<dbReference type="GO" id="GO:0004789">
    <property type="term" value="F:thiamine-phosphate diphosphorylase activity"/>
    <property type="evidence" value="ECO:0007669"/>
    <property type="project" value="UniProtKB-UniRule"/>
</dbReference>
<dbReference type="CDD" id="cd00564">
    <property type="entry name" value="TMP_TenI"/>
    <property type="match status" value="1"/>
</dbReference>
<dbReference type="GO" id="GO:0005737">
    <property type="term" value="C:cytoplasm"/>
    <property type="evidence" value="ECO:0007669"/>
    <property type="project" value="TreeGrafter"/>
</dbReference>
<comment type="caution">
    <text evidence="13">The sequence shown here is derived from an EMBL/GenBank/DDBJ whole genome shotgun (WGS) entry which is preliminary data.</text>
</comment>
<dbReference type="Proteomes" id="UP000053326">
    <property type="component" value="Unassembled WGS sequence"/>
</dbReference>
<dbReference type="InterPro" id="IPR034291">
    <property type="entry name" value="TMP_synthase"/>
</dbReference>
<dbReference type="Gene3D" id="3.20.20.70">
    <property type="entry name" value="Aldolase class I"/>
    <property type="match status" value="1"/>
</dbReference>
<dbReference type="PATRIC" id="fig|85874.4.peg.1385"/>
<keyword evidence="3 9" id="KW-0479">Metal-binding</keyword>
<feature type="domain" description="Thiamine phosphate synthase/TenI" evidence="12">
    <location>
        <begin position="15"/>
        <end position="197"/>
    </location>
</feature>
<dbReference type="GO" id="GO:0009229">
    <property type="term" value="P:thiamine diphosphate biosynthetic process"/>
    <property type="evidence" value="ECO:0007669"/>
    <property type="project" value="UniProtKB-UniRule"/>
</dbReference>
<feature type="binding site" evidence="9">
    <location>
        <position position="116"/>
    </location>
    <ligand>
        <name>4-amino-2-methyl-5-(diphosphooxymethyl)pyrimidine</name>
        <dbReference type="ChEBI" id="CHEBI:57841"/>
    </ligand>
</feature>
<evidence type="ECO:0000313" key="13">
    <source>
        <dbReference type="EMBL" id="KUK37040.1"/>
    </source>
</evidence>
<feature type="binding site" evidence="9">
    <location>
        <begin position="194"/>
        <end position="195"/>
    </location>
    <ligand>
        <name>2-[(2R,5Z)-2-carboxy-4-methylthiazol-5(2H)-ylidene]ethyl phosphate</name>
        <dbReference type="ChEBI" id="CHEBI:62899"/>
    </ligand>
</feature>
<feature type="binding site" evidence="9">
    <location>
        <position position="78"/>
    </location>
    <ligand>
        <name>Mg(2+)</name>
        <dbReference type="ChEBI" id="CHEBI:18420"/>
    </ligand>
</feature>
<evidence type="ECO:0000256" key="4">
    <source>
        <dbReference type="ARBA" id="ARBA00022842"/>
    </source>
</evidence>
<proteinExistence type="inferred from homology"/>
<dbReference type="GO" id="GO:0009228">
    <property type="term" value="P:thiamine biosynthetic process"/>
    <property type="evidence" value="ECO:0007669"/>
    <property type="project" value="UniProtKB-KW"/>
</dbReference>
<evidence type="ECO:0000313" key="14">
    <source>
        <dbReference type="Proteomes" id="UP000053326"/>
    </source>
</evidence>
<name>A0A101FHA7_9THEO</name>
<evidence type="ECO:0000256" key="6">
    <source>
        <dbReference type="ARBA" id="ARBA00047334"/>
    </source>
</evidence>
<comment type="catalytic activity">
    <reaction evidence="7 9 10">
        <text>2-(2-carboxy-4-methylthiazol-5-yl)ethyl phosphate + 4-amino-2-methyl-5-(diphosphooxymethyl)pyrimidine + 2 H(+) = thiamine phosphate + CO2 + diphosphate</text>
        <dbReference type="Rhea" id="RHEA:47848"/>
        <dbReference type="ChEBI" id="CHEBI:15378"/>
        <dbReference type="ChEBI" id="CHEBI:16526"/>
        <dbReference type="ChEBI" id="CHEBI:33019"/>
        <dbReference type="ChEBI" id="CHEBI:37575"/>
        <dbReference type="ChEBI" id="CHEBI:57841"/>
        <dbReference type="ChEBI" id="CHEBI:62890"/>
        <dbReference type="EC" id="2.5.1.3"/>
    </reaction>
</comment>
<feature type="binding site" evidence="9">
    <location>
        <position position="146"/>
    </location>
    <ligand>
        <name>4-amino-2-methyl-5-(diphosphooxymethyl)pyrimidine</name>
        <dbReference type="ChEBI" id="CHEBI:57841"/>
    </ligand>
</feature>